<dbReference type="InterPro" id="IPR036390">
    <property type="entry name" value="WH_DNA-bd_sf"/>
</dbReference>
<evidence type="ECO:0000313" key="6">
    <source>
        <dbReference type="Proteomes" id="UP000501452"/>
    </source>
</evidence>
<dbReference type="Gene3D" id="1.10.10.10">
    <property type="entry name" value="Winged helix-like DNA-binding domain superfamily/Winged helix DNA-binding domain"/>
    <property type="match status" value="1"/>
</dbReference>
<organism evidence="5 6">
    <name type="scientific">Rubrobacter tropicus</name>
    <dbReference type="NCBI Taxonomy" id="2653851"/>
    <lineage>
        <taxon>Bacteria</taxon>
        <taxon>Bacillati</taxon>
        <taxon>Actinomycetota</taxon>
        <taxon>Rubrobacteria</taxon>
        <taxon>Rubrobacterales</taxon>
        <taxon>Rubrobacteraceae</taxon>
        <taxon>Rubrobacter</taxon>
    </lineage>
</organism>
<dbReference type="GO" id="GO:0003700">
    <property type="term" value="F:DNA-binding transcription factor activity"/>
    <property type="evidence" value="ECO:0007669"/>
    <property type="project" value="InterPro"/>
</dbReference>
<dbReference type="InterPro" id="IPR001845">
    <property type="entry name" value="HTH_ArsR_DNA-bd_dom"/>
</dbReference>
<keyword evidence="3" id="KW-0804">Transcription</keyword>
<dbReference type="Pfam" id="PF01022">
    <property type="entry name" value="HTH_5"/>
    <property type="match status" value="1"/>
</dbReference>
<evidence type="ECO:0000313" key="5">
    <source>
        <dbReference type="EMBL" id="QIN84432.1"/>
    </source>
</evidence>
<dbReference type="KEGG" id="rub:GBA63_18625"/>
<protein>
    <submittedName>
        <fullName evidence="5">Metalloregulator ArsR/SmtB family transcription factor</fullName>
    </submittedName>
</protein>
<dbReference type="AlphaFoldDB" id="A0A6G8QDC0"/>
<evidence type="ECO:0000256" key="2">
    <source>
        <dbReference type="ARBA" id="ARBA00023125"/>
    </source>
</evidence>
<dbReference type="NCBIfam" id="NF033788">
    <property type="entry name" value="HTH_metalloreg"/>
    <property type="match status" value="1"/>
</dbReference>
<sequence length="126" mass="13586">MAHFEDAPPDARLLEPGDVLGGEMGRVDERVASLMGALSNPTRIRALFALLGAGELAVGELAKAVGMSESATSHQLRVLRDLGLVERRREGRRVFYSLADDHLGVLLKESLYHVDHARLSSGGGRV</sequence>
<dbReference type="GO" id="GO:0003677">
    <property type="term" value="F:DNA binding"/>
    <property type="evidence" value="ECO:0007669"/>
    <property type="project" value="UniProtKB-KW"/>
</dbReference>
<name>A0A6G8QDC0_9ACTN</name>
<evidence type="ECO:0000256" key="3">
    <source>
        <dbReference type="ARBA" id="ARBA00023163"/>
    </source>
</evidence>
<dbReference type="InterPro" id="IPR051011">
    <property type="entry name" value="Metal_resp_trans_reg"/>
</dbReference>
<dbReference type="Proteomes" id="UP000501452">
    <property type="component" value="Chromosome"/>
</dbReference>
<feature type="domain" description="HTH arsR-type" evidence="4">
    <location>
        <begin position="23"/>
        <end position="118"/>
    </location>
</feature>
<keyword evidence="1" id="KW-0805">Transcription regulation</keyword>
<dbReference type="EMBL" id="CP045119">
    <property type="protein sequence ID" value="QIN84432.1"/>
    <property type="molecule type" value="Genomic_DNA"/>
</dbReference>
<dbReference type="InterPro" id="IPR036388">
    <property type="entry name" value="WH-like_DNA-bd_sf"/>
</dbReference>
<dbReference type="PRINTS" id="PR00778">
    <property type="entry name" value="HTHARSR"/>
</dbReference>
<evidence type="ECO:0000256" key="1">
    <source>
        <dbReference type="ARBA" id="ARBA00023015"/>
    </source>
</evidence>
<dbReference type="SUPFAM" id="SSF46785">
    <property type="entry name" value="Winged helix' DNA-binding domain"/>
    <property type="match status" value="1"/>
</dbReference>
<dbReference type="RefSeq" id="WP_166178606.1">
    <property type="nucleotide sequence ID" value="NZ_CP045119.1"/>
</dbReference>
<evidence type="ECO:0000259" key="4">
    <source>
        <dbReference type="PROSITE" id="PS50987"/>
    </source>
</evidence>
<dbReference type="InterPro" id="IPR011991">
    <property type="entry name" value="ArsR-like_HTH"/>
</dbReference>
<dbReference type="PROSITE" id="PS50987">
    <property type="entry name" value="HTH_ARSR_2"/>
    <property type="match status" value="1"/>
</dbReference>
<dbReference type="PANTHER" id="PTHR43132">
    <property type="entry name" value="ARSENICAL RESISTANCE OPERON REPRESSOR ARSR-RELATED"/>
    <property type="match status" value="1"/>
</dbReference>
<dbReference type="SMART" id="SM00418">
    <property type="entry name" value="HTH_ARSR"/>
    <property type="match status" value="1"/>
</dbReference>
<reference evidence="5 6" key="1">
    <citation type="submission" date="2019-10" db="EMBL/GenBank/DDBJ databases">
        <title>Rubrobacter sp nov SCSIO 52090 isolated from a deep-sea sediment in the South China Sea.</title>
        <authorList>
            <person name="Chen R.W."/>
        </authorList>
    </citation>
    <scope>NUCLEOTIDE SEQUENCE [LARGE SCALE GENOMIC DNA]</scope>
    <source>
        <strain evidence="5 6">SCSIO 52909</strain>
    </source>
</reference>
<keyword evidence="2" id="KW-0238">DNA-binding</keyword>
<dbReference type="PANTHER" id="PTHR43132:SF6">
    <property type="entry name" value="HTH-TYPE TRANSCRIPTIONAL REPRESSOR CZRA"/>
    <property type="match status" value="1"/>
</dbReference>
<proteinExistence type="predicted"/>
<keyword evidence="6" id="KW-1185">Reference proteome</keyword>
<gene>
    <name evidence="5" type="ORF">GBA63_18625</name>
</gene>
<accession>A0A6G8QDC0</accession>
<dbReference type="CDD" id="cd00090">
    <property type="entry name" value="HTH_ARSR"/>
    <property type="match status" value="1"/>
</dbReference>